<feature type="domain" description="SET" evidence="4">
    <location>
        <begin position="139"/>
        <end position="386"/>
    </location>
</feature>
<evidence type="ECO:0000256" key="3">
    <source>
        <dbReference type="ARBA" id="ARBA00022691"/>
    </source>
</evidence>
<dbReference type="GO" id="GO:0032259">
    <property type="term" value="P:methylation"/>
    <property type="evidence" value="ECO:0007669"/>
    <property type="project" value="UniProtKB-KW"/>
</dbReference>
<comment type="caution">
    <text evidence="5">The sequence shown here is derived from an EMBL/GenBank/DDBJ whole genome shotgun (WGS) entry which is preliminary data.</text>
</comment>
<dbReference type="InterPro" id="IPR015353">
    <property type="entry name" value="Rubisco_LSMT_subst-bd"/>
</dbReference>
<organism evidence="5 6">
    <name type="scientific">Gossypium australe</name>
    <dbReference type="NCBI Taxonomy" id="47621"/>
    <lineage>
        <taxon>Eukaryota</taxon>
        <taxon>Viridiplantae</taxon>
        <taxon>Streptophyta</taxon>
        <taxon>Embryophyta</taxon>
        <taxon>Tracheophyta</taxon>
        <taxon>Spermatophyta</taxon>
        <taxon>Magnoliopsida</taxon>
        <taxon>eudicotyledons</taxon>
        <taxon>Gunneridae</taxon>
        <taxon>Pentapetalae</taxon>
        <taxon>rosids</taxon>
        <taxon>malvids</taxon>
        <taxon>Malvales</taxon>
        <taxon>Malvaceae</taxon>
        <taxon>Malvoideae</taxon>
        <taxon>Gossypium</taxon>
    </lineage>
</organism>
<accession>A0A5B6UPU8</accession>
<dbReference type="Gene3D" id="3.90.1420.10">
    <property type="entry name" value="Rubisco LSMT, substrate-binding domain"/>
    <property type="match status" value="1"/>
</dbReference>
<dbReference type="EMBL" id="SMMG02000010">
    <property type="protein sequence ID" value="KAA3459017.1"/>
    <property type="molecule type" value="Genomic_DNA"/>
</dbReference>
<dbReference type="Pfam" id="PF00856">
    <property type="entry name" value="SET"/>
    <property type="match status" value="1"/>
</dbReference>
<dbReference type="GO" id="GO:0016279">
    <property type="term" value="F:protein-lysine N-methyltransferase activity"/>
    <property type="evidence" value="ECO:0007669"/>
    <property type="project" value="InterPro"/>
</dbReference>
<keyword evidence="6" id="KW-1185">Reference proteome</keyword>
<evidence type="ECO:0000256" key="1">
    <source>
        <dbReference type="ARBA" id="ARBA00022603"/>
    </source>
</evidence>
<dbReference type="InterPro" id="IPR050600">
    <property type="entry name" value="SETD3_SETD6_MTase"/>
</dbReference>
<dbReference type="AlphaFoldDB" id="A0A5B6UPU8"/>
<protein>
    <submittedName>
        <fullName evidence="5">Ribulose-1,5 bisphosphate carboxylase/oxygenase large subunit N-methyltransferase, chloroplastic</fullName>
    </submittedName>
</protein>
<evidence type="ECO:0000259" key="4">
    <source>
        <dbReference type="PROSITE" id="PS50280"/>
    </source>
</evidence>
<dbReference type="Gene3D" id="3.90.1410.10">
    <property type="entry name" value="set domain protein methyltransferase, domain 1"/>
    <property type="match status" value="1"/>
</dbReference>
<name>A0A5B6UPU8_9ROSI</name>
<gene>
    <name evidence="5" type="ORF">EPI10_013550</name>
</gene>
<dbReference type="SUPFAM" id="SSF82199">
    <property type="entry name" value="SET domain"/>
    <property type="match status" value="1"/>
</dbReference>
<dbReference type="FunFam" id="3.90.1420.10:FF:000005">
    <property type="entry name" value="Rubisco methyltransferase family protein"/>
    <property type="match status" value="1"/>
</dbReference>
<dbReference type="Proteomes" id="UP000325315">
    <property type="component" value="Unassembled WGS sequence"/>
</dbReference>
<sequence length="585" mass="66530">MKRRRLRTFKTAHIMITVENDQSPIRASRLGFSSFPTFPSLSDKVIPSQFPAMAEVSRIFHSTLFPTLSLQLSKPCYNSHVYPSLSLKKAPRPVQCSVSTSETKSTSSNATQEVPWGCDIDSLENAEALQKWLSDSGLPPQKMAIDKVAVGERGLVALKNIRKGEKLLFVPPSLFITADSEWSSPEAGQVLKQYSVPDWPLLATYLISEASAQKSSRWCNYISALPRQPYSLLYWTRAELDRYLEASQIRQRAIERVTDVIGTYVSLLLLLLIEKRRWIQPQCIESEFQGLCLFLVVHERALFLFLTINLQVFNMETFRWSFGILFSRLVRLPSMDGKVALVPWADMLNHSCEVETFLDYDKSSQGVVFTTDRVYQPGEQVFISYGKKSNGELLLSYGFVPKEGTNPSDSVELPLSLKKSDKCYKEKLEALRKHGLSASQCYPIQITGWPLELMAYAYLAVSPPSMSKQFDEIAAAASNKSTIKKDLRYPDIEEKALQFILDSCESSISKYSKFLQASGSMDLDVTSPKQLNRRVFLKQLAVDLCTSEQRILFRAQYILRRRLRDMRSGELRALRIFDGLRNIFK</sequence>
<evidence type="ECO:0000256" key="2">
    <source>
        <dbReference type="ARBA" id="ARBA00022679"/>
    </source>
</evidence>
<evidence type="ECO:0000313" key="6">
    <source>
        <dbReference type="Proteomes" id="UP000325315"/>
    </source>
</evidence>
<dbReference type="Pfam" id="PF09273">
    <property type="entry name" value="Rubis-subs-bind"/>
    <property type="match status" value="1"/>
</dbReference>
<dbReference type="InterPro" id="IPR001214">
    <property type="entry name" value="SET_dom"/>
</dbReference>
<reference evidence="6" key="1">
    <citation type="journal article" date="2019" name="Plant Biotechnol. J.">
        <title>Genome sequencing of the Australian wild diploid species Gossypium australe highlights disease resistance and delayed gland morphogenesis.</title>
        <authorList>
            <person name="Cai Y."/>
            <person name="Cai X."/>
            <person name="Wang Q."/>
            <person name="Wang P."/>
            <person name="Zhang Y."/>
            <person name="Cai C."/>
            <person name="Xu Y."/>
            <person name="Wang K."/>
            <person name="Zhou Z."/>
            <person name="Wang C."/>
            <person name="Geng S."/>
            <person name="Li B."/>
            <person name="Dong Q."/>
            <person name="Hou Y."/>
            <person name="Wang H."/>
            <person name="Ai P."/>
            <person name="Liu Z."/>
            <person name="Yi F."/>
            <person name="Sun M."/>
            <person name="An G."/>
            <person name="Cheng J."/>
            <person name="Zhang Y."/>
            <person name="Shi Q."/>
            <person name="Xie Y."/>
            <person name="Shi X."/>
            <person name="Chang Y."/>
            <person name="Huang F."/>
            <person name="Chen Y."/>
            <person name="Hong S."/>
            <person name="Mi L."/>
            <person name="Sun Q."/>
            <person name="Zhang L."/>
            <person name="Zhou B."/>
            <person name="Peng R."/>
            <person name="Zhang X."/>
            <person name="Liu F."/>
        </authorList>
    </citation>
    <scope>NUCLEOTIDE SEQUENCE [LARGE SCALE GENOMIC DNA]</scope>
    <source>
        <strain evidence="6">cv. PA1801</strain>
    </source>
</reference>
<keyword evidence="2 5" id="KW-0808">Transferase</keyword>
<dbReference type="CDD" id="cd19179">
    <property type="entry name" value="SET_RBCMT"/>
    <property type="match status" value="1"/>
</dbReference>
<dbReference type="SUPFAM" id="SSF81822">
    <property type="entry name" value="RuBisCo LSMT C-terminal, substrate-binding domain"/>
    <property type="match status" value="1"/>
</dbReference>
<dbReference type="OrthoDB" id="341421at2759"/>
<keyword evidence="1 5" id="KW-0489">Methyltransferase</keyword>
<keyword evidence="3" id="KW-0949">S-adenosyl-L-methionine</keyword>
<dbReference type="InterPro" id="IPR036464">
    <property type="entry name" value="Rubisco_LSMT_subst-bd_sf"/>
</dbReference>
<dbReference type="PANTHER" id="PTHR13271:SF123">
    <property type="entry name" value="RIBULOSE-1,5-BISPHOSPHATE CARBOXYLASE_OXYGENASE SMALL SUBUNIT N-METHYLTRANSFERASE I-RELATED"/>
    <property type="match status" value="1"/>
</dbReference>
<dbReference type="SMART" id="SM00317">
    <property type="entry name" value="SET"/>
    <property type="match status" value="1"/>
</dbReference>
<dbReference type="InterPro" id="IPR046341">
    <property type="entry name" value="SET_dom_sf"/>
</dbReference>
<dbReference type="InterPro" id="IPR044431">
    <property type="entry name" value="SET_RBCMT"/>
</dbReference>
<proteinExistence type="predicted"/>
<dbReference type="PROSITE" id="PS50280">
    <property type="entry name" value="SET"/>
    <property type="match status" value="1"/>
</dbReference>
<evidence type="ECO:0000313" key="5">
    <source>
        <dbReference type="EMBL" id="KAA3459017.1"/>
    </source>
</evidence>
<dbReference type="PANTHER" id="PTHR13271">
    <property type="entry name" value="UNCHARACTERIZED PUTATIVE METHYLTRANSFERASE"/>
    <property type="match status" value="1"/>
</dbReference>